<dbReference type="EMBL" id="KN837161">
    <property type="protein sequence ID" value="KIJ38336.1"/>
    <property type="molecule type" value="Genomic_DNA"/>
</dbReference>
<evidence type="ECO:0000313" key="2">
    <source>
        <dbReference type="EMBL" id="KIJ38336.1"/>
    </source>
</evidence>
<dbReference type="AlphaFoldDB" id="A0A0C9VLA8"/>
<accession>A0A0C9VLA8</accession>
<dbReference type="InterPro" id="IPR041320">
    <property type="entry name" value="CxC1"/>
</dbReference>
<protein>
    <recommendedName>
        <fullName evidence="1">CxC1-like cysteine cluster associated with KDZ transposases domain-containing protein</fullName>
    </recommendedName>
</protein>
<feature type="non-terminal residue" evidence="2">
    <location>
        <position position="86"/>
    </location>
</feature>
<feature type="non-terminal residue" evidence="2">
    <location>
        <position position="1"/>
    </location>
</feature>
<gene>
    <name evidence="2" type="ORF">M422DRAFT_102901</name>
</gene>
<dbReference type="OrthoDB" id="3200967at2759"/>
<evidence type="ECO:0000313" key="3">
    <source>
        <dbReference type="Proteomes" id="UP000054279"/>
    </source>
</evidence>
<sequence length="86" mass="9852">CRCTPAAVTLVKHEMFPCSPIQPSLAFNINLLKLISLTMLNLMPNVTGWALALEAFWLRRGHILGLREALWKRFSNALQWFNVLED</sequence>
<keyword evidence="3" id="KW-1185">Reference proteome</keyword>
<dbReference type="HOGENOM" id="CLU_004552_7_0_1"/>
<organism evidence="2 3">
    <name type="scientific">Sphaerobolus stellatus (strain SS14)</name>
    <dbReference type="NCBI Taxonomy" id="990650"/>
    <lineage>
        <taxon>Eukaryota</taxon>
        <taxon>Fungi</taxon>
        <taxon>Dikarya</taxon>
        <taxon>Basidiomycota</taxon>
        <taxon>Agaricomycotina</taxon>
        <taxon>Agaricomycetes</taxon>
        <taxon>Phallomycetidae</taxon>
        <taxon>Geastrales</taxon>
        <taxon>Sphaerobolaceae</taxon>
        <taxon>Sphaerobolus</taxon>
    </lineage>
</organism>
<evidence type="ECO:0000259" key="1">
    <source>
        <dbReference type="Pfam" id="PF18802"/>
    </source>
</evidence>
<proteinExistence type="predicted"/>
<dbReference type="Pfam" id="PF18802">
    <property type="entry name" value="CxC1"/>
    <property type="match status" value="1"/>
</dbReference>
<name>A0A0C9VLA8_SPHS4</name>
<feature type="domain" description="CxC1-like cysteine cluster associated with KDZ transposases" evidence="1">
    <location>
        <begin position="1"/>
        <end position="41"/>
    </location>
</feature>
<reference evidence="2 3" key="1">
    <citation type="submission" date="2014-06" db="EMBL/GenBank/DDBJ databases">
        <title>Evolutionary Origins and Diversification of the Mycorrhizal Mutualists.</title>
        <authorList>
            <consortium name="DOE Joint Genome Institute"/>
            <consortium name="Mycorrhizal Genomics Consortium"/>
            <person name="Kohler A."/>
            <person name="Kuo A."/>
            <person name="Nagy L.G."/>
            <person name="Floudas D."/>
            <person name="Copeland A."/>
            <person name="Barry K.W."/>
            <person name="Cichocki N."/>
            <person name="Veneault-Fourrey C."/>
            <person name="LaButti K."/>
            <person name="Lindquist E.A."/>
            <person name="Lipzen A."/>
            <person name="Lundell T."/>
            <person name="Morin E."/>
            <person name="Murat C."/>
            <person name="Riley R."/>
            <person name="Ohm R."/>
            <person name="Sun H."/>
            <person name="Tunlid A."/>
            <person name="Henrissat B."/>
            <person name="Grigoriev I.V."/>
            <person name="Hibbett D.S."/>
            <person name="Martin F."/>
        </authorList>
    </citation>
    <scope>NUCLEOTIDE SEQUENCE [LARGE SCALE GENOMIC DNA]</scope>
    <source>
        <strain evidence="2 3">SS14</strain>
    </source>
</reference>
<dbReference type="Proteomes" id="UP000054279">
    <property type="component" value="Unassembled WGS sequence"/>
</dbReference>